<dbReference type="SUPFAM" id="SSF89807">
    <property type="entry name" value="Dodecin-like"/>
    <property type="match status" value="1"/>
</dbReference>
<dbReference type="NCBIfam" id="NF043052">
    <property type="entry name" value="DodecBact"/>
    <property type="match status" value="1"/>
</dbReference>
<dbReference type="Pfam" id="PF07311">
    <property type="entry name" value="Dodecin"/>
    <property type="match status" value="1"/>
</dbReference>
<accession>A0ABT6M8U4</accession>
<dbReference type="InterPro" id="IPR050049">
    <property type="entry name" value="Dodecin_bact"/>
</dbReference>
<dbReference type="Gene3D" id="3.30.1660.10">
    <property type="entry name" value="Flavin-binding protein dodecin"/>
    <property type="match status" value="1"/>
</dbReference>
<dbReference type="InterPro" id="IPR025543">
    <property type="entry name" value="Dodecin-like"/>
</dbReference>
<dbReference type="Proteomes" id="UP001160334">
    <property type="component" value="Unassembled WGS sequence"/>
</dbReference>
<proteinExistence type="predicted"/>
<dbReference type="PANTHER" id="PTHR39324">
    <property type="entry name" value="CALCIUM DODECIN"/>
    <property type="match status" value="1"/>
</dbReference>
<name>A0ABT6M8U4_9NOCA</name>
<organism evidence="1 2">
    <name type="scientific">Prescottella agglutinans</name>
    <dbReference type="NCBI Taxonomy" id="1644129"/>
    <lineage>
        <taxon>Bacteria</taxon>
        <taxon>Bacillati</taxon>
        <taxon>Actinomycetota</taxon>
        <taxon>Actinomycetes</taxon>
        <taxon>Mycobacteriales</taxon>
        <taxon>Nocardiaceae</taxon>
        <taxon>Prescottella</taxon>
    </lineage>
</organism>
<evidence type="ECO:0000313" key="2">
    <source>
        <dbReference type="Proteomes" id="UP001160334"/>
    </source>
</evidence>
<dbReference type="InterPro" id="IPR036694">
    <property type="entry name" value="Dodecin-like_sf"/>
</dbReference>
<comment type="caution">
    <text evidence="1">The sequence shown here is derived from an EMBL/GenBank/DDBJ whole genome shotgun (WGS) entry which is preliminary data.</text>
</comment>
<protein>
    <submittedName>
        <fullName evidence="1">Flavin-binding protein dodecin</fullName>
    </submittedName>
</protein>
<keyword evidence="2" id="KW-1185">Reference proteome</keyword>
<evidence type="ECO:0000313" key="1">
    <source>
        <dbReference type="EMBL" id="MDH6280310.1"/>
    </source>
</evidence>
<reference evidence="1 2" key="1">
    <citation type="submission" date="2023-04" db="EMBL/GenBank/DDBJ databases">
        <title>Forest soil microbial communities from Buena Vista Peninsula, Colon Province, Panama.</title>
        <authorList>
            <person name="Bouskill N."/>
        </authorList>
    </citation>
    <scope>NUCLEOTIDE SEQUENCE [LARGE SCALE GENOMIC DNA]</scope>
    <source>
        <strain evidence="1 2">CFH S0262</strain>
    </source>
</reference>
<sequence>MSNHVYRVIKVVGSSTEGVDAAIANAIDRASQTMHNLDWFEVVETRGHIENGTVAHTQVTLEVGFRLD</sequence>
<dbReference type="RefSeq" id="WP_280759655.1">
    <property type="nucleotide sequence ID" value="NZ_JARXVC010000003.1"/>
</dbReference>
<dbReference type="InterPro" id="IPR009923">
    <property type="entry name" value="Dodecin"/>
</dbReference>
<gene>
    <name evidence="1" type="ORF">M2280_001522</name>
</gene>
<dbReference type="EMBL" id="JARXVC010000003">
    <property type="protein sequence ID" value="MDH6280310.1"/>
    <property type="molecule type" value="Genomic_DNA"/>
</dbReference>
<dbReference type="PANTHER" id="PTHR39324:SF1">
    <property type="entry name" value="CALCIUM DODECIN"/>
    <property type="match status" value="1"/>
</dbReference>